<evidence type="ECO:0000313" key="7">
    <source>
        <dbReference type="EMBL" id="ELQ32408.1"/>
    </source>
</evidence>
<feature type="compositionally biased region" description="Polar residues" evidence="5">
    <location>
        <begin position="243"/>
        <end position="254"/>
    </location>
</feature>
<dbReference type="GO" id="GO:0008234">
    <property type="term" value="F:cysteine-type peptidase activity"/>
    <property type="evidence" value="ECO:0007669"/>
    <property type="project" value="UniProtKB-KW"/>
</dbReference>
<feature type="compositionally biased region" description="Polar residues" evidence="5">
    <location>
        <begin position="457"/>
        <end position="471"/>
    </location>
</feature>
<name>A0AA97PF95_PYRO3</name>
<dbReference type="GO" id="GO:0006508">
    <property type="term" value="P:proteolysis"/>
    <property type="evidence" value="ECO:0007669"/>
    <property type="project" value="UniProtKB-KW"/>
</dbReference>
<proteinExistence type="inferred from homology"/>
<dbReference type="GO" id="GO:0019783">
    <property type="term" value="F:ubiquitin-like protein peptidase activity"/>
    <property type="evidence" value="ECO:0007669"/>
    <property type="project" value="UniProtKB-ARBA"/>
</dbReference>
<feature type="compositionally biased region" description="Low complexity" evidence="5">
    <location>
        <begin position="311"/>
        <end position="326"/>
    </location>
</feature>
<accession>A0AA97PF95</accession>
<gene>
    <name evidence="7" type="ORF">OOU_Y34scaffold01167g4</name>
</gene>
<dbReference type="Pfam" id="PF02902">
    <property type="entry name" value="Peptidase_C48"/>
    <property type="match status" value="1"/>
</dbReference>
<keyword evidence="4" id="KW-0788">Thiol protease</keyword>
<keyword evidence="3" id="KW-0378">Hydrolase</keyword>
<feature type="compositionally biased region" description="Low complexity" evidence="5">
    <location>
        <begin position="357"/>
        <end position="368"/>
    </location>
</feature>
<feature type="compositionally biased region" description="Basic and acidic residues" evidence="5">
    <location>
        <begin position="852"/>
        <end position="870"/>
    </location>
</feature>
<reference evidence="7" key="1">
    <citation type="journal article" date="2012" name="PLoS Genet.">
        <title>Comparative analysis of the genomes of two field isolates of the rice blast fungus Magnaporthe oryzae.</title>
        <authorList>
            <person name="Xue M."/>
            <person name="Yang J."/>
            <person name="Li Z."/>
            <person name="Hu S."/>
            <person name="Yao N."/>
            <person name="Dean R.A."/>
            <person name="Zhao W."/>
            <person name="Shen M."/>
            <person name="Zhang H."/>
            <person name="Li C."/>
            <person name="Liu L."/>
            <person name="Cao L."/>
            <person name="Xu X."/>
            <person name="Xing Y."/>
            <person name="Hsiang T."/>
            <person name="Zhang Z."/>
            <person name="Xu J.R."/>
            <person name="Peng Y.L."/>
        </authorList>
    </citation>
    <scope>NUCLEOTIDE SEQUENCE</scope>
    <source>
        <strain evidence="7">Y34</strain>
    </source>
</reference>
<organism evidence="7">
    <name type="scientific">Pyricularia oryzae (strain Y34)</name>
    <name type="common">Rice blast fungus</name>
    <name type="synonym">Magnaporthe oryzae</name>
    <dbReference type="NCBI Taxonomy" id="1143189"/>
    <lineage>
        <taxon>Eukaryota</taxon>
        <taxon>Fungi</taxon>
        <taxon>Dikarya</taxon>
        <taxon>Ascomycota</taxon>
        <taxon>Pezizomycotina</taxon>
        <taxon>Sordariomycetes</taxon>
        <taxon>Sordariomycetidae</taxon>
        <taxon>Magnaporthales</taxon>
        <taxon>Pyriculariaceae</taxon>
        <taxon>Pyricularia</taxon>
    </lineage>
</organism>
<dbReference type="PANTHER" id="PTHR46915:SF2">
    <property type="entry name" value="UBIQUITIN-LIKE PROTEASE 4"/>
    <property type="match status" value="1"/>
</dbReference>
<protein>
    <recommendedName>
        <fullName evidence="6">Ubiquitin-like protease family profile domain-containing protein</fullName>
    </recommendedName>
</protein>
<feature type="region of interest" description="Disordered" evidence="5">
    <location>
        <begin position="307"/>
        <end position="418"/>
    </location>
</feature>
<dbReference type="InterPro" id="IPR038765">
    <property type="entry name" value="Papain-like_cys_pep_sf"/>
</dbReference>
<dbReference type="GO" id="GO:0016926">
    <property type="term" value="P:protein desumoylation"/>
    <property type="evidence" value="ECO:0007669"/>
    <property type="project" value="UniProtKB-ARBA"/>
</dbReference>
<dbReference type="PANTHER" id="PTHR46915">
    <property type="entry name" value="UBIQUITIN-LIKE PROTEASE 4-RELATED"/>
    <property type="match status" value="1"/>
</dbReference>
<evidence type="ECO:0000259" key="6">
    <source>
        <dbReference type="PROSITE" id="PS50600"/>
    </source>
</evidence>
<dbReference type="Gene3D" id="3.40.395.10">
    <property type="entry name" value="Adenoviral Proteinase, Chain A"/>
    <property type="match status" value="1"/>
</dbReference>
<feature type="region of interest" description="Disordered" evidence="5">
    <location>
        <begin position="1350"/>
        <end position="1393"/>
    </location>
</feature>
<feature type="compositionally biased region" description="Low complexity" evidence="5">
    <location>
        <begin position="1350"/>
        <end position="1366"/>
    </location>
</feature>
<feature type="compositionally biased region" description="Low complexity" evidence="5">
    <location>
        <begin position="378"/>
        <end position="405"/>
    </location>
</feature>
<feature type="region of interest" description="Disordered" evidence="5">
    <location>
        <begin position="897"/>
        <end position="918"/>
    </location>
</feature>
<evidence type="ECO:0000256" key="3">
    <source>
        <dbReference type="ARBA" id="ARBA00022801"/>
    </source>
</evidence>
<feature type="region of interest" description="Disordered" evidence="5">
    <location>
        <begin position="832"/>
        <end position="870"/>
    </location>
</feature>
<evidence type="ECO:0000256" key="5">
    <source>
        <dbReference type="SAM" id="MobiDB-lite"/>
    </source>
</evidence>
<dbReference type="SUPFAM" id="SSF54001">
    <property type="entry name" value="Cysteine proteinases"/>
    <property type="match status" value="1"/>
</dbReference>
<comment type="similarity">
    <text evidence="1">Belongs to the peptidase C48 family.</text>
</comment>
<evidence type="ECO:0000256" key="2">
    <source>
        <dbReference type="ARBA" id="ARBA00022670"/>
    </source>
</evidence>
<feature type="region of interest" description="Disordered" evidence="5">
    <location>
        <begin position="511"/>
        <end position="555"/>
    </location>
</feature>
<sequence length="1452" mass="159272">MSSPIGTELFDGTAQSTLLAKLLDNGAVEQFSNLVLARRTYDTNYPCFNLCTQDQNGPKAAATYFKLGNKLANSSAFQAFLSLFAYIQAYKRLHELKPKNSTKLPNRLLEEAHANLNNGVKYKTFANQLSKAKAIDTNVGSFIVFLPFGWGEKSTINSLEKIDQVFQQQLMAHPHYEEFLRTADEFLASILTDGDYPKRIWELHPFGEGLSLEHQVRLLRVEGPDLPSEYKLDEYGHIVTVQPDTPLTSVSGKSDVSADDFTTAGSKASQHSPSTVPPQSPSVPLSLSSLISETVAQFSPASAFGTHQIDSVPTAPSFPSSPSPSSQGGLQDTLDDTAVEGIGCNDASRLPNAFPPSSLSSTSCQQGSRFAESPHVISVPGFSPTPPSSFSISRRLLPSSPLTKSRNSEPLLSPPGDFSYDAQSNIIEPPEVAYSEDDTAIKEAPSQTATIAFSSPVEVTNNPTRSPSTDPNPAFSLPSLSPRSSFHHEATQTLTATSNCRVDGVFNRTMAPCLPTKPEGFKSSSELVRKRTGSNSHETSPKKQKGNDGDPATALVTPLRPLSPATSGPHRLDNHAILKPTESTPSSSTLAANPWLNDAMLCLDRLDQNKWLNDAIINAYIHILARRYEFCFFNSYLLQSRSPASGNRKAEYGDPLDSDLVLMPIHECSHWYLLVMYKLSGTGHTIQKDRAVCFLDSLESPSKSYERTFRLWTQYLKEIGCRETVHQRNIKTPQQSNNTDCGVFQLAFAYQVVQDRQKFVDAVENGTGLHWTIDAPKWRELIRVQLTSTNDTSAVVDTAAGKIVPATGHDVTAHARRDVAKTACPTAHGSIIARTLSPSPPPLRPSLSSWPADKDEMGDAGTDADRDGNDEKMLDGSTLIARPLDVAFSSFHPGLAVSTPSQSSGHPPVSERTTGQIPEMTDLPLPPAFIDAIPSILVTAFSVLPPHHIDQLQNVDCQILAEEVQKALTQVSQRDRAALPAPMNGWAACFRTCNFPIYDGEYDNYALSYPVELPSAPQDLSDLRKNGFLHWNDCVDMAALINLLKGPFWTLTAQSTVHSILANVRLRSVLRQAFGPGPYVIKHCSWWSSSVLEGNPIYFKRNADQVDQSLGLHIPLEGACIDYFAGSHKADWPATQSPWFINDDPHSLQKYTRQTISNGLVLFEPSVHYQVQRGVVMTVILGKPASLTGWKPLQPANRRMRCILEMMMRDIDIIWNLPKTEGSLWQTANRFGVFKIREFSSQRAVGPIPAYCFSFEIGRVEAVVHWSQPGQNFRSADRPTHCLTRRYRYPIGCLHCGLVTPCVPGQVQEEVTGMEDPMFTSPGENDDKATASAELKTLDSICDDAFRLASPRAPAPSQEPQSPAPQCLGRGELPRSTDGSGHPPKLGTPDGLLTPSPRDSSCCLTFNFLCFDVGILAMESSCKHAECQQGQMSVNPLHRAQEHDSRLRPPLP</sequence>
<feature type="compositionally biased region" description="Polar residues" evidence="5">
    <location>
        <begin position="898"/>
        <end position="916"/>
    </location>
</feature>
<dbReference type="PROSITE" id="PS50600">
    <property type="entry name" value="ULP_PROTEASE"/>
    <property type="match status" value="1"/>
</dbReference>
<feature type="domain" description="Ubiquitin-like protease family profile" evidence="6">
    <location>
        <begin position="596"/>
        <end position="752"/>
    </location>
</feature>
<feature type="region of interest" description="Disordered" evidence="5">
    <location>
        <begin position="243"/>
        <end position="285"/>
    </location>
</feature>
<keyword evidence="2" id="KW-0645">Protease</keyword>
<dbReference type="EMBL" id="JH793795">
    <property type="protein sequence ID" value="ELQ32408.1"/>
    <property type="molecule type" value="Genomic_DNA"/>
</dbReference>
<dbReference type="InterPro" id="IPR003653">
    <property type="entry name" value="Peptidase_C48_C"/>
</dbReference>
<dbReference type="Proteomes" id="UP000011086">
    <property type="component" value="Unassembled WGS sequence"/>
</dbReference>
<feature type="region of interest" description="Disordered" evidence="5">
    <location>
        <begin position="457"/>
        <end position="476"/>
    </location>
</feature>
<feature type="compositionally biased region" description="Basic and acidic residues" evidence="5">
    <location>
        <begin position="539"/>
        <end position="548"/>
    </location>
</feature>
<evidence type="ECO:0000256" key="1">
    <source>
        <dbReference type="ARBA" id="ARBA00005234"/>
    </source>
</evidence>
<evidence type="ECO:0000256" key="4">
    <source>
        <dbReference type="ARBA" id="ARBA00022807"/>
    </source>
</evidence>